<keyword evidence="3 8" id="KW-0436">Ligase</keyword>
<feature type="active site" evidence="8">
    <location>
        <position position="352"/>
    </location>
</feature>
<keyword evidence="8" id="KW-0028">Amino-acid biosynthesis</keyword>
<organism evidence="10 11">
    <name type="scientific">Dyella ginsengisoli</name>
    <dbReference type="NCBI Taxonomy" id="363848"/>
    <lineage>
        <taxon>Bacteria</taxon>
        <taxon>Pseudomonadati</taxon>
        <taxon>Pseudomonadota</taxon>
        <taxon>Gammaproteobacteria</taxon>
        <taxon>Lysobacterales</taxon>
        <taxon>Rhodanobacteraceae</taxon>
        <taxon>Dyella</taxon>
    </lineage>
</organism>
<feature type="binding site" evidence="8">
    <location>
        <position position="270"/>
    </location>
    <ligand>
        <name>L-glutamine</name>
        <dbReference type="ChEBI" id="CHEBI:58359"/>
    </ligand>
</feature>
<dbReference type="SUPFAM" id="SSF52021">
    <property type="entry name" value="Carbamoyl phosphate synthetase, small subunit N-terminal domain"/>
    <property type="match status" value="1"/>
</dbReference>
<feature type="binding site" evidence="8">
    <location>
        <position position="311"/>
    </location>
    <ligand>
        <name>L-glutamine</name>
        <dbReference type="ChEBI" id="CHEBI:58359"/>
    </ligand>
</feature>
<name>A0ABW8JZL4_9GAMM</name>
<keyword evidence="8" id="KW-0665">Pyrimidine biosynthesis</keyword>
<feature type="binding site" evidence="8">
    <location>
        <position position="240"/>
    </location>
    <ligand>
        <name>L-glutamine</name>
        <dbReference type="ChEBI" id="CHEBI:58359"/>
    </ligand>
</feature>
<dbReference type="InterPro" id="IPR006274">
    <property type="entry name" value="CarbamoylP_synth_ssu"/>
</dbReference>
<accession>A0ABW8JZL4</accession>
<feature type="active site" description="Nucleophile" evidence="8">
    <location>
        <position position="266"/>
    </location>
</feature>
<dbReference type="NCBIfam" id="TIGR01368">
    <property type="entry name" value="CPSaseIIsmall"/>
    <property type="match status" value="1"/>
</dbReference>
<proteinExistence type="inferred from homology"/>
<evidence type="ECO:0000313" key="10">
    <source>
        <dbReference type="EMBL" id="MFK2905695.1"/>
    </source>
</evidence>
<feature type="binding site" evidence="8">
    <location>
        <position position="310"/>
    </location>
    <ligand>
        <name>L-glutamine</name>
        <dbReference type="ChEBI" id="CHEBI:58359"/>
    </ligand>
</feature>
<feature type="binding site" evidence="8">
    <location>
        <position position="308"/>
    </location>
    <ligand>
        <name>L-glutamine</name>
        <dbReference type="ChEBI" id="CHEBI:58359"/>
    </ligand>
</feature>
<dbReference type="InterPro" id="IPR017926">
    <property type="entry name" value="GATASE"/>
</dbReference>
<dbReference type="SUPFAM" id="SSF52317">
    <property type="entry name" value="Class I glutamine amidotransferase-like"/>
    <property type="match status" value="1"/>
</dbReference>
<comment type="catalytic activity">
    <reaction evidence="7 8">
        <text>hydrogencarbonate + L-glutamine + 2 ATP + H2O = carbamoyl phosphate + L-glutamate + 2 ADP + phosphate + 2 H(+)</text>
        <dbReference type="Rhea" id="RHEA:18633"/>
        <dbReference type="ChEBI" id="CHEBI:15377"/>
        <dbReference type="ChEBI" id="CHEBI:15378"/>
        <dbReference type="ChEBI" id="CHEBI:17544"/>
        <dbReference type="ChEBI" id="CHEBI:29985"/>
        <dbReference type="ChEBI" id="CHEBI:30616"/>
        <dbReference type="ChEBI" id="CHEBI:43474"/>
        <dbReference type="ChEBI" id="CHEBI:58228"/>
        <dbReference type="ChEBI" id="CHEBI:58359"/>
        <dbReference type="ChEBI" id="CHEBI:456216"/>
        <dbReference type="EC" id="6.3.5.5"/>
    </reaction>
</comment>
<dbReference type="InterPro" id="IPR029062">
    <property type="entry name" value="Class_I_gatase-like"/>
</dbReference>
<dbReference type="PROSITE" id="PS51273">
    <property type="entry name" value="GATASE_TYPE_1"/>
    <property type="match status" value="1"/>
</dbReference>
<comment type="function">
    <text evidence="8">Small subunit of the glutamine-dependent carbamoyl phosphate synthetase (CPSase). CPSase catalyzes the formation of carbamoyl phosphate from the ammonia moiety of glutamine, carbonate, and phosphate donated by ATP, constituting the first step of 2 biosynthetic pathways, one leading to arginine and/or urea and the other to pyrimidine nucleotides. The small subunit (glutamine amidotransferase) binds and cleaves glutamine to supply the large subunit with the substrate ammonia.</text>
</comment>
<comment type="pathway">
    <text evidence="8">Pyrimidine metabolism; UMP biosynthesis via de novo pathway; (S)-dihydroorotate from bicarbonate: step 1/3.</text>
</comment>
<dbReference type="GO" id="GO:0004088">
    <property type="term" value="F:carbamoyl-phosphate synthase (glutamine-hydrolyzing) activity"/>
    <property type="evidence" value="ECO:0007669"/>
    <property type="project" value="UniProtKB-EC"/>
</dbReference>
<dbReference type="RefSeq" id="WP_404635342.1">
    <property type="nucleotide sequence ID" value="NZ_JADIKM010000005.1"/>
</dbReference>
<dbReference type="SMART" id="SM01097">
    <property type="entry name" value="CPSase_sm_chain"/>
    <property type="match status" value="1"/>
</dbReference>
<dbReference type="InterPro" id="IPR050472">
    <property type="entry name" value="Anth_synth/Amidotransfase"/>
</dbReference>
<keyword evidence="5 8" id="KW-0067">ATP-binding</keyword>
<keyword evidence="8" id="KW-0055">Arginine biosynthesis</keyword>
<feature type="region of interest" description="CPSase" evidence="8">
    <location>
        <begin position="1"/>
        <end position="189"/>
    </location>
</feature>
<evidence type="ECO:0000259" key="9">
    <source>
        <dbReference type="SMART" id="SM01097"/>
    </source>
</evidence>
<dbReference type="InterPro" id="IPR002474">
    <property type="entry name" value="CarbamoylP_synth_ssu_N"/>
</dbReference>
<dbReference type="PANTHER" id="PTHR43418">
    <property type="entry name" value="MULTIFUNCTIONAL TRYPTOPHAN BIOSYNTHESIS PROTEIN-RELATED"/>
    <property type="match status" value="1"/>
</dbReference>
<dbReference type="InterPro" id="IPR035686">
    <property type="entry name" value="CPSase_GATase1"/>
</dbReference>
<feature type="active site" evidence="8">
    <location>
        <position position="350"/>
    </location>
</feature>
<dbReference type="NCBIfam" id="NF009475">
    <property type="entry name" value="PRK12838.1"/>
    <property type="match status" value="1"/>
</dbReference>
<evidence type="ECO:0000256" key="2">
    <source>
        <dbReference type="ARBA" id="ARBA00007800"/>
    </source>
</evidence>
<protein>
    <recommendedName>
        <fullName evidence="8">Carbamoyl phosphate synthase small chain</fullName>
        <ecNumber evidence="8">6.3.5.5</ecNumber>
    </recommendedName>
    <alternativeName>
        <fullName evidence="8">Carbamoyl phosphate synthetase glutamine chain</fullName>
    </alternativeName>
</protein>
<keyword evidence="11" id="KW-1185">Reference proteome</keyword>
<feature type="binding site" evidence="8">
    <location>
        <position position="267"/>
    </location>
    <ligand>
        <name>L-glutamine</name>
        <dbReference type="ChEBI" id="CHEBI:58359"/>
    </ligand>
</feature>
<dbReference type="Pfam" id="PF00988">
    <property type="entry name" value="CPSase_sm_chain"/>
    <property type="match status" value="1"/>
</dbReference>
<dbReference type="PRINTS" id="PR00099">
    <property type="entry name" value="CPSGATASE"/>
</dbReference>
<evidence type="ECO:0000256" key="5">
    <source>
        <dbReference type="ARBA" id="ARBA00022840"/>
    </source>
</evidence>
<comment type="pathway">
    <text evidence="1 8">Amino-acid biosynthesis; L-arginine biosynthesis; carbamoyl phosphate from bicarbonate: step 1/1.</text>
</comment>
<comment type="caution">
    <text evidence="10">The sequence shown here is derived from an EMBL/GenBank/DDBJ whole genome shotgun (WGS) entry which is preliminary data.</text>
</comment>
<evidence type="ECO:0000256" key="7">
    <source>
        <dbReference type="ARBA" id="ARBA00048816"/>
    </source>
</evidence>
<comment type="subunit">
    <text evidence="8">Composed of two chains; the small (or glutamine) chain promotes the hydrolysis of glutamine to ammonia, which is used by the large (or ammonia) chain to synthesize carbamoyl phosphate. Tetramer of heterodimers (alpha,beta)4.</text>
</comment>
<evidence type="ECO:0000313" key="11">
    <source>
        <dbReference type="Proteomes" id="UP001620460"/>
    </source>
</evidence>
<sequence length="375" mass="40243">MLIPALLALEDGSVFHGHAVGATGQTVGEVVFNTAMTGYQEILTDPSYARQLVTLTYPHIGNTGCNAEDAESTSVHAAGLIVRDVPRRASNWRSSESLPDYLKRHGIVAIAGIDTRRLTRILRDKGALGGCIVAGESIDVDAAIAAARAFPGLNGMDLAKVVSTTKHYEWNEGIYDLDRTAFNHPEKRFKVVAYDFGVKQNILRLLAEQGCDITVVPAQTPAAEVLAMQPDGVFLSNGPGDPAACDYAIAATRELLDAKLPLFGICLGHQIMGLALGAKTLKMKFGHHGANHPVKDHDDGRVLITSQNHGFAVDPATLPPNVRVTHSSLFDGSLQGFAMTDRPAFCFQGHPEASPGPHDIGYLFDRFAALMQEAR</sequence>
<dbReference type="EC" id="6.3.5.5" evidence="8"/>
<feature type="binding site" evidence="8">
    <location>
        <position position="238"/>
    </location>
    <ligand>
        <name>L-glutamine</name>
        <dbReference type="ChEBI" id="CHEBI:58359"/>
    </ligand>
</feature>
<gene>
    <name evidence="8 10" type="primary">carA</name>
    <name evidence="10" type="ORF">ISP17_17185</name>
</gene>
<dbReference type="Gene3D" id="3.50.30.20">
    <property type="entry name" value="Carbamoyl-phosphate synthase small subunit, N-terminal domain"/>
    <property type="match status" value="1"/>
</dbReference>
<dbReference type="Gene3D" id="3.40.50.880">
    <property type="match status" value="1"/>
</dbReference>
<dbReference type="HAMAP" id="MF_01209">
    <property type="entry name" value="CPSase_S_chain"/>
    <property type="match status" value="1"/>
</dbReference>
<comment type="catalytic activity">
    <reaction evidence="8">
        <text>L-glutamine + H2O = L-glutamate + NH4(+)</text>
        <dbReference type="Rhea" id="RHEA:15889"/>
        <dbReference type="ChEBI" id="CHEBI:15377"/>
        <dbReference type="ChEBI" id="CHEBI:28938"/>
        <dbReference type="ChEBI" id="CHEBI:29985"/>
        <dbReference type="ChEBI" id="CHEBI:58359"/>
    </reaction>
</comment>
<dbReference type="InterPro" id="IPR036480">
    <property type="entry name" value="CarbP_synth_ssu_N_sf"/>
</dbReference>
<reference evidence="10 11" key="1">
    <citation type="submission" date="2020-10" db="EMBL/GenBank/DDBJ databases">
        <title>Phylogeny of dyella-like bacteria.</title>
        <authorList>
            <person name="Fu J."/>
        </authorList>
    </citation>
    <scope>NUCLEOTIDE SEQUENCE [LARGE SCALE GENOMIC DNA]</scope>
    <source>
        <strain evidence="10 11">Gsoil3046</strain>
    </source>
</reference>
<dbReference type="Proteomes" id="UP001620460">
    <property type="component" value="Unassembled WGS sequence"/>
</dbReference>
<feature type="binding site" evidence="8">
    <location>
        <position position="47"/>
    </location>
    <ligand>
        <name>L-glutamine</name>
        <dbReference type="ChEBI" id="CHEBI:58359"/>
    </ligand>
</feature>
<evidence type="ECO:0000256" key="8">
    <source>
        <dbReference type="HAMAP-Rule" id="MF_01209"/>
    </source>
</evidence>
<keyword evidence="6 8" id="KW-0315">Glutamine amidotransferase</keyword>
<dbReference type="PRINTS" id="PR00096">
    <property type="entry name" value="GATASE"/>
</dbReference>
<keyword evidence="4 8" id="KW-0547">Nucleotide-binding</keyword>
<dbReference type="Pfam" id="PF00117">
    <property type="entry name" value="GATase"/>
    <property type="match status" value="1"/>
</dbReference>
<feature type="domain" description="Carbamoyl-phosphate synthase small subunit N-terminal" evidence="9">
    <location>
        <begin position="3"/>
        <end position="133"/>
    </location>
</feature>
<comment type="similarity">
    <text evidence="2 8">Belongs to the CarA family.</text>
</comment>
<dbReference type="EMBL" id="JADIKM010000005">
    <property type="protein sequence ID" value="MFK2905695.1"/>
    <property type="molecule type" value="Genomic_DNA"/>
</dbReference>
<dbReference type="CDD" id="cd01744">
    <property type="entry name" value="GATase1_CPSase"/>
    <property type="match status" value="1"/>
</dbReference>
<evidence type="ECO:0000256" key="6">
    <source>
        <dbReference type="ARBA" id="ARBA00022962"/>
    </source>
</evidence>
<dbReference type="PANTHER" id="PTHR43418:SF7">
    <property type="entry name" value="CARBAMOYL-PHOSPHATE SYNTHASE SMALL CHAIN"/>
    <property type="match status" value="1"/>
</dbReference>
<evidence type="ECO:0000256" key="1">
    <source>
        <dbReference type="ARBA" id="ARBA00005077"/>
    </source>
</evidence>
<evidence type="ECO:0000256" key="4">
    <source>
        <dbReference type="ARBA" id="ARBA00022741"/>
    </source>
</evidence>
<evidence type="ECO:0000256" key="3">
    <source>
        <dbReference type="ARBA" id="ARBA00022598"/>
    </source>
</evidence>